<evidence type="ECO:0000313" key="2">
    <source>
        <dbReference type="EMBL" id="MDA2807990.1"/>
    </source>
</evidence>
<keyword evidence="1" id="KW-1133">Transmembrane helix</keyword>
<evidence type="ECO:0000256" key="1">
    <source>
        <dbReference type="SAM" id="Phobius"/>
    </source>
</evidence>
<accession>A0ABT4TTH0</accession>
<comment type="caution">
    <text evidence="2">The sequence shown here is derived from an EMBL/GenBank/DDBJ whole genome shotgun (WGS) entry which is preliminary data.</text>
</comment>
<organism evidence="2 3">
    <name type="scientific">Nocardiopsis suaedae</name>
    <dbReference type="NCBI Taxonomy" id="3018444"/>
    <lineage>
        <taxon>Bacteria</taxon>
        <taxon>Bacillati</taxon>
        <taxon>Actinomycetota</taxon>
        <taxon>Actinomycetes</taxon>
        <taxon>Streptosporangiales</taxon>
        <taxon>Nocardiopsidaceae</taxon>
        <taxon>Nocardiopsis</taxon>
    </lineage>
</organism>
<dbReference type="RefSeq" id="WP_270680608.1">
    <property type="nucleotide sequence ID" value="NZ_JAQFWP010000068.1"/>
</dbReference>
<feature type="transmembrane region" description="Helical" evidence="1">
    <location>
        <begin position="137"/>
        <end position="164"/>
    </location>
</feature>
<keyword evidence="1" id="KW-0472">Membrane</keyword>
<name>A0ABT4TTH0_9ACTN</name>
<keyword evidence="1" id="KW-0812">Transmembrane</keyword>
<dbReference type="PROSITE" id="PS51257">
    <property type="entry name" value="PROKAR_LIPOPROTEIN"/>
    <property type="match status" value="1"/>
</dbReference>
<reference evidence="2" key="1">
    <citation type="submission" date="2023-01" db="EMBL/GenBank/DDBJ databases">
        <title>Draft genome sequence of Nocardiopsis sp. LSu2-4 isolated from halophytes.</title>
        <authorList>
            <person name="Duangmal K."/>
            <person name="Chantavorakit T."/>
        </authorList>
    </citation>
    <scope>NUCLEOTIDE SEQUENCE</scope>
    <source>
        <strain evidence="2">LSu2-4</strain>
    </source>
</reference>
<dbReference type="Proteomes" id="UP001165685">
    <property type="component" value="Unassembled WGS sequence"/>
</dbReference>
<gene>
    <name evidence="2" type="ORF">O4U47_25990</name>
</gene>
<evidence type="ECO:0000313" key="3">
    <source>
        <dbReference type="Proteomes" id="UP001165685"/>
    </source>
</evidence>
<sequence>MARRKVDLPVGALAIGAVIGIVLTLGCGVLAHDLTRFTVAHLAAAYDQAGEEGTVTMTDLREITSTRGSTRLQCFGTFTPEDGGPVRTDVTTHVLDEECDIGRTEQARFVDGGGIAVDHGATAYVPGATPGRQYSQLYFVLLVPFGIVVVPLTLGSAALAFGFTRELLRALATRLSEGRPQRP</sequence>
<evidence type="ECO:0008006" key="4">
    <source>
        <dbReference type="Google" id="ProtNLM"/>
    </source>
</evidence>
<keyword evidence="3" id="KW-1185">Reference proteome</keyword>
<feature type="transmembrane region" description="Helical" evidence="1">
    <location>
        <begin position="12"/>
        <end position="31"/>
    </location>
</feature>
<dbReference type="EMBL" id="JAQFWP010000068">
    <property type="protein sequence ID" value="MDA2807990.1"/>
    <property type="molecule type" value="Genomic_DNA"/>
</dbReference>
<protein>
    <recommendedName>
        <fullName evidence="4">DUF3592 domain-containing protein</fullName>
    </recommendedName>
</protein>
<proteinExistence type="predicted"/>